<keyword evidence="4" id="KW-1185">Reference proteome</keyword>
<dbReference type="RefSeq" id="WP_130289466.1">
    <property type="nucleotide sequence ID" value="NZ_SHKL01000001.1"/>
</dbReference>
<dbReference type="AlphaFoldDB" id="A0A4Q7UT04"/>
<sequence>MRDHERALLGTVAGMHLLFAVIALVAGVGLASPIALALVALAAFALRRSGMRDTPDRGHPQLGRSESTGWTTEWEGTGGRQ</sequence>
<dbReference type="EMBL" id="SHKL01000001">
    <property type="protein sequence ID" value="RZT84922.1"/>
    <property type="molecule type" value="Genomic_DNA"/>
</dbReference>
<gene>
    <name evidence="3" type="ORF">EV383_1780</name>
</gene>
<organism evidence="3 4">
    <name type="scientific">Pseudonocardia sediminis</name>
    <dbReference type="NCBI Taxonomy" id="1397368"/>
    <lineage>
        <taxon>Bacteria</taxon>
        <taxon>Bacillati</taxon>
        <taxon>Actinomycetota</taxon>
        <taxon>Actinomycetes</taxon>
        <taxon>Pseudonocardiales</taxon>
        <taxon>Pseudonocardiaceae</taxon>
        <taxon>Pseudonocardia</taxon>
    </lineage>
</organism>
<keyword evidence="2" id="KW-0812">Transmembrane</keyword>
<feature type="region of interest" description="Disordered" evidence="1">
    <location>
        <begin position="52"/>
        <end position="81"/>
    </location>
</feature>
<evidence type="ECO:0000313" key="3">
    <source>
        <dbReference type="EMBL" id="RZT84922.1"/>
    </source>
</evidence>
<dbReference type="Proteomes" id="UP000291591">
    <property type="component" value="Unassembled WGS sequence"/>
</dbReference>
<evidence type="ECO:0000256" key="1">
    <source>
        <dbReference type="SAM" id="MobiDB-lite"/>
    </source>
</evidence>
<feature type="transmembrane region" description="Helical" evidence="2">
    <location>
        <begin position="17"/>
        <end position="46"/>
    </location>
</feature>
<comment type="caution">
    <text evidence="3">The sequence shown here is derived from an EMBL/GenBank/DDBJ whole genome shotgun (WGS) entry which is preliminary data.</text>
</comment>
<evidence type="ECO:0000256" key="2">
    <source>
        <dbReference type="SAM" id="Phobius"/>
    </source>
</evidence>
<name>A0A4Q7UT04_PSEST</name>
<keyword evidence="2" id="KW-1133">Transmembrane helix</keyword>
<keyword evidence="2" id="KW-0472">Membrane</keyword>
<reference evidence="3 4" key="1">
    <citation type="submission" date="2019-02" db="EMBL/GenBank/DDBJ databases">
        <title>Sequencing the genomes of 1000 actinobacteria strains.</title>
        <authorList>
            <person name="Klenk H.-P."/>
        </authorList>
    </citation>
    <scope>NUCLEOTIDE SEQUENCE [LARGE SCALE GENOMIC DNA]</scope>
    <source>
        <strain evidence="3 4">DSM 45779</strain>
    </source>
</reference>
<accession>A0A4Q7UT04</accession>
<proteinExistence type="predicted"/>
<feature type="compositionally biased region" description="Low complexity" evidence="1">
    <location>
        <begin position="65"/>
        <end position="75"/>
    </location>
</feature>
<protein>
    <submittedName>
        <fullName evidence="3">Uncharacterized protein</fullName>
    </submittedName>
</protein>
<evidence type="ECO:0000313" key="4">
    <source>
        <dbReference type="Proteomes" id="UP000291591"/>
    </source>
</evidence>